<gene>
    <name evidence="1" type="ORF">ABENE_07695</name>
</gene>
<dbReference type="AlphaFoldDB" id="V4Q3T1"/>
<dbReference type="eggNOG" id="COG0641">
    <property type="taxonomic scope" value="Bacteria"/>
</dbReference>
<name>V4Q3T1_9CAUL</name>
<dbReference type="EMBL" id="AWGB01000012">
    <property type="protein sequence ID" value="ESQ92510.1"/>
    <property type="molecule type" value="Genomic_DNA"/>
</dbReference>
<keyword evidence="2" id="KW-1185">Reference proteome</keyword>
<comment type="caution">
    <text evidence="1">The sequence shown here is derived from an EMBL/GenBank/DDBJ whole genome shotgun (WGS) entry which is preliminary data.</text>
</comment>
<dbReference type="Proteomes" id="UP000017837">
    <property type="component" value="Unassembled WGS sequence"/>
</dbReference>
<dbReference type="STRING" id="1121022.GCA_000376105_02745"/>
<dbReference type="PATRIC" id="fig|1121022.4.peg.1544"/>
<sequence length="202" mass="22668">MNEATAAALGKRGVVCLPTPVPESAIAAMDDVDILLAKAPSLLERIRRCVGEIALLKAPSDEYDVSHSEPQWPERIYVSVPQSSLVRDLRVAEAIVHEAMHLNLSNLERIQPLFKGQSELFSPWRMSLRPVSGVFHGLYVFTCVARFFQSFVLPEEVDEVRRDFMKRRLAQVSDDIALVPIPELRQCLTDSGEAILKQLFVN</sequence>
<dbReference type="InterPro" id="IPR026337">
    <property type="entry name" value="AKG_HExxH"/>
</dbReference>
<evidence type="ECO:0000313" key="1">
    <source>
        <dbReference type="EMBL" id="ESQ92510.1"/>
    </source>
</evidence>
<proteinExistence type="predicted"/>
<organism evidence="1 2">
    <name type="scientific">Asticcacaulis benevestitus DSM 16100 = ATCC BAA-896</name>
    <dbReference type="NCBI Taxonomy" id="1121022"/>
    <lineage>
        <taxon>Bacteria</taxon>
        <taxon>Pseudomonadati</taxon>
        <taxon>Pseudomonadota</taxon>
        <taxon>Alphaproteobacteria</taxon>
        <taxon>Caulobacterales</taxon>
        <taxon>Caulobacteraceae</taxon>
        <taxon>Asticcacaulis</taxon>
    </lineage>
</organism>
<protein>
    <recommendedName>
        <fullName evidence="3">HEXXH motif domain-containing protein</fullName>
    </recommendedName>
</protein>
<accession>V4Q3T1</accession>
<evidence type="ECO:0000313" key="2">
    <source>
        <dbReference type="Proteomes" id="UP000017837"/>
    </source>
</evidence>
<reference evidence="1 2" key="1">
    <citation type="journal article" date="2014" name="Nature">
        <title>Sequential evolution of bacterial morphology by co-option of a developmental regulator.</title>
        <authorList>
            <person name="Jiang C."/>
            <person name="Brown P.J."/>
            <person name="Ducret A."/>
            <person name="Brun Y.V."/>
        </authorList>
    </citation>
    <scope>NUCLEOTIDE SEQUENCE [LARGE SCALE GENOMIC DNA]</scope>
    <source>
        <strain evidence="1 2">DSM 16100</strain>
    </source>
</reference>
<dbReference type="NCBIfam" id="TIGR04267">
    <property type="entry name" value="mod_HExxH"/>
    <property type="match status" value="1"/>
</dbReference>
<evidence type="ECO:0008006" key="3">
    <source>
        <dbReference type="Google" id="ProtNLM"/>
    </source>
</evidence>